<feature type="compositionally biased region" description="Polar residues" evidence="2">
    <location>
        <begin position="598"/>
        <end position="612"/>
    </location>
</feature>
<dbReference type="GO" id="GO:1990023">
    <property type="term" value="C:mitotic spindle midzone"/>
    <property type="evidence" value="ECO:0007669"/>
    <property type="project" value="TreeGrafter"/>
</dbReference>
<evidence type="ECO:0000256" key="2">
    <source>
        <dbReference type="SAM" id="MobiDB-lite"/>
    </source>
</evidence>
<dbReference type="AlphaFoldDB" id="A0A9P6MTV6"/>
<name>A0A9P6MTV6_9FUNG</name>
<protein>
    <recommendedName>
        <fullName evidence="5">Microtubule associated protein</fullName>
    </recommendedName>
</protein>
<keyword evidence="4" id="KW-1185">Reference proteome</keyword>
<evidence type="ECO:0000256" key="1">
    <source>
        <dbReference type="SAM" id="Coils"/>
    </source>
</evidence>
<gene>
    <name evidence="3" type="ORF">BGZ80_011112</name>
</gene>
<feature type="compositionally biased region" description="Polar residues" evidence="2">
    <location>
        <begin position="846"/>
        <end position="867"/>
    </location>
</feature>
<feature type="coiled-coil region" evidence="1">
    <location>
        <begin position="336"/>
        <end position="366"/>
    </location>
</feature>
<evidence type="ECO:0008006" key="5">
    <source>
        <dbReference type="Google" id="ProtNLM"/>
    </source>
</evidence>
<feature type="compositionally biased region" description="Basic and acidic residues" evidence="2">
    <location>
        <begin position="447"/>
        <end position="470"/>
    </location>
</feature>
<dbReference type="PANTHER" id="PTHR19321:SF41">
    <property type="entry name" value="FASCETTO-RELATED"/>
    <property type="match status" value="1"/>
</dbReference>
<accession>A0A9P6MTV6</accession>
<feature type="compositionally biased region" description="Acidic residues" evidence="2">
    <location>
        <begin position="815"/>
        <end position="828"/>
    </location>
</feature>
<dbReference type="PANTHER" id="PTHR19321">
    <property type="entry name" value="PROTEIN REGULATOR OF CYTOKINESIS 1 PRC1-RELATED"/>
    <property type="match status" value="1"/>
</dbReference>
<feature type="coiled-coil region" evidence="1">
    <location>
        <begin position="43"/>
        <end position="70"/>
    </location>
</feature>
<feature type="region of interest" description="Disordered" evidence="2">
    <location>
        <begin position="815"/>
        <end position="867"/>
    </location>
</feature>
<feature type="compositionally biased region" description="Polar residues" evidence="2">
    <location>
        <begin position="539"/>
        <end position="561"/>
    </location>
</feature>
<dbReference type="GO" id="GO:0005737">
    <property type="term" value="C:cytoplasm"/>
    <property type="evidence" value="ECO:0007669"/>
    <property type="project" value="TreeGrafter"/>
</dbReference>
<dbReference type="EMBL" id="JAAAID010000853">
    <property type="protein sequence ID" value="KAG0013385.1"/>
    <property type="molecule type" value="Genomic_DNA"/>
</dbReference>
<feature type="region of interest" description="Disordered" evidence="2">
    <location>
        <begin position="689"/>
        <end position="739"/>
    </location>
</feature>
<evidence type="ECO:0000313" key="4">
    <source>
        <dbReference type="Proteomes" id="UP000703661"/>
    </source>
</evidence>
<dbReference type="Gene3D" id="1.20.58.1520">
    <property type="match status" value="1"/>
</dbReference>
<dbReference type="GO" id="GO:0008017">
    <property type="term" value="F:microtubule binding"/>
    <property type="evidence" value="ECO:0007669"/>
    <property type="project" value="InterPro"/>
</dbReference>
<evidence type="ECO:0000313" key="3">
    <source>
        <dbReference type="EMBL" id="KAG0013385.1"/>
    </source>
</evidence>
<feature type="compositionally biased region" description="Low complexity" evidence="2">
    <location>
        <begin position="505"/>
        <end position="514"/>
    </location>
</feature>
<dbReference type="Pfam" id="PF03999">
    <property type="entry name" value="MAP65_ASE1"/>
    <property type="match status" value="1"/>
</dbReference>
<sequence length="867" mass="99548">MSWNEFLPELAVKHEVLETLYADIGTPENAKAKECQSLFDKFIDVINDHIQNVEQEKIRLVQECDQMMNDIKRMTGLVGQGEDGIVRLVETLQGMTLWDRHSLLREEYTYILEHYKQKLEEIRVLHRKLEEYVEILGSTYVQSGPFPEEGDGVTFEVFQQFSDNIAACEKEEKRRKSVVESTIITIKHLWNELGLTAQDAFEREIIDSNNDSYPVSDDAMRRLETKQAMLEGERSKRETIVKEHQEIIIQLWNKLHIDEDEREEFLTDHIGLTMDIIRAYKSELGRLEDLKGEKIEEFILDERDNLYELWDKLYYSLEQRENFAPVFDDNFTDENLAAHEAEVARLKQEAEENEHILNAIEQYRKMLDDIREFEITSMDAQRLFHRDPGRLLREEKFRKRIAREFPKIEKELEDALYEWQQVKGRPFLVYGEQYINTMKLHAQQAREGKENEKLWREQRRNLSIQRDLRYGSKNPKKVPQSPHPRRISPSLGEPAGRRSPPPTFSSPQPQTPTTKRIGLPSSRPGTPSSQHVRAIPSFMPTTPTRARSQTLQTGQSGQNSLLQSPRSFQALQVHRSNGIGGKFYSRSESPATSFSLAKLASTPNSKQNTVRSSGPAVMLTSGSLHGEPNSRRSNSVISISSTTTEAAEFSTPTRTTRINRPISIDLTRHSIQEENDESLPGLRRLKRTAAELESPSDTPPRSPSVHHHRRKSRSLSPQTEVSSTRSRSRPLDSPFISKTQDRVDSVQVIAHQAGKGNRFMKQLLESREEQVVDVDEEMETVEDGDEDSIVELDHSEAERFFTPRKATEVVELLDDQYESEGWETENEDSPGSRRQSRSGGSGTSSKNTQQQDGENVSRRTASSIDGS</sequence>
<comment type="caution">
    <text evidence="3">The sequence shown here is derived from an EMBL/GenBank/DDBJ whole genome shotgun (WGS) entry which is preliminary data.</text>
</comment>
<feature type="compositionally biased region" description="Low complexity" evidence="2">
    <location>
        <begin position="631"/>
        <end position="656"/>
    </location>
</feature>
<dbReference type="InterPro" id="IPR007145">
    <property type="entry name" value="MAP65_Ase1_PRC1"/>
</dbReference>
<feature type="compositionally biased region" description="Basic residues" evidence="2">
    <location>
        <begin position="704"/>
        <end position="713"/>
    </location>
</feature>
<organism evidence="3 4">
    <name type="scientific">Entomortierella chlamydospora</name>
    <dbReference type="NCBI Taxonomy" id="101097"/>
    <lineage>
        <taxon>Eukaryota</taxon>
        <taxon>Fungi</taxon>
        <taxon>Fungi incertae sedis</taxon>
        <taxon>Mucoromycota</taxon>
        <taxon>Mortierellomycotina</taxon>
        <taxon>Mortierellomycetes</taxon>
        <taxon>Mortierellales</taxon>
        <taxon>Mortierellaceae</taxon>
        <taxon>Entomortierella</taxon>
    </lineage>
</organism>
<dbReference type="GO" id="GO:0051256">
    <property type="term" value="P:mitotic spindle midzone assembly"/>
    <property type="evidence" value="ECO:0007669"/>
    <property type="project" value="TreeGrafter"/>
</dbReference>
<feature type="region of interest" description="Disordered" evidence="2">
    <location>
        <begin position="598"/>
        <end position="656"/>
    </location>
</feature>
<feature type="compositionally biased region" description="Polar residues" evidence="2">
    <location>
        <begin position="714"/>
        <end position="725"/>
    </location>
</feature>
<feature type="region of interest" description="Disordered" evidence="2">
    <location>
        <begin position="447"/>
        <end position="561"/>
    </location>
</feature>
<dbReference type="Proteomes" id="UP000703661">
    <property type="component" value="Unassembled WGS sequence"/>
</dbReference>
<reference evidence="3" key="1">
    <citation type="journal article" date="2020" name="Fungal Divers.">
        <title>Resolving the Mortierellaceae phylogeny through synthesis of multi-gene phylogenetics and phylogenomics.</title>
        <authorList>
            <person name="Vandepol N."/>
            <person name="Liber J."/>
            <person name="Desiro A."/>
            <person name="Na H."/>
            <person name="Kennedy M."/>
            <person name="Barry K."/>
            <person name="Grigoriev I.V."/>
            <person name="Miller A.N."/>
            <person name="O'Donnell K."/>
            <person name="Stajich J.E."/>
            <person name="Bonito G."/>
        </authorList>
    </citation>
    <scope>NUCLEOTIDE SEQUENCE</scope>
    <source>
        <strain evidence="3">NRRL 2769</strain>
    </source>
</reference>
<proteinExistence type="predicted"/>
<keyword evidence="1" id="KW-0175">Coiled coil</keyword>